<evidence type="ECO:0000256" key="1">
    <source>
        <dbReference type="ARBA" id="ARBA00004871"/>
    </source>
</evidence>
<dbReference type="GO" id="GO:0009423">
    <property type="term" value="P:chorismate biosynthetic process"/>
    <property type="evidence" value="ECO:0007669"/>
    <property type="project" value="TreeGrafter"/>
</dbReference>
<sequence length="278" mass="28556">MPVTAQHRLAVLGSPIAHSRSPLLHSAAYEVLGLDWRYERIEVGADALGDLVRGLGPEWRGLSLTMPLKEAALPVAARMDDTSRIAGAGNTVVFDEGGPSLWNTDVEGIVGALRANGVGSVDDVVLLGTGATARSALLALARLGARFVMIAGRTPANVDAAVVFAVSQGLESRGSGLDFADWPGADLVVSTLPAAAGISLPGVATSAALFDAAYGDRLSTLAQQWTDAGGAGRVTDGVDMLVRQALLQVRAFVGGSPAVPLEREEAVLRAMLAAVGRS</sequence>
<evidence type="ECO:0000259" key="3">
    <source>
        <dbReference type="Pfam" id="PF08501"/>
    </source>
</evidence>
<reference evidence="4 5" key="1">
    <citation type="submission" date="2018-05" db="EMBL/GenBank/DDBJ databases">
        <title>Amnibacterium sp. M8JJ-5, whole genome shotgun sequence.</title>
        <authorList>
            <person name="Tuo L."/>
        </authorList>
    </citation>
    <scope>NUCLEOTIDE SEQUENCE [LARGE SCALE GENOMIC DNA]</scope>
    <source>
        <strain evidence="4 5">M8JJ-5</strain>
    </source>
</reference>
<comment type="caution">
    <text evidence="4">The sequence shown here is derived from an EMBL/GenBank/DDBJ whole genome shotgun (WGS) entry which is preliminary data.</text>
</comment>
<dbReference type="InterPro" id="IPR046346">
    <property type="entry name" value="Aminoacid_DH-like_N_sf"/>
</dbReference>
<dbReference type="GO" id="GO:0019632">
    <property type="term" value="P:shikimate metabolic process"/>
    <property type="evidence" value="ECO:0007669"/>
    <property type="project" value="TreeGrafter"/>
</dbReference>
<dbReference type="GO" id="GO:0005829">
    <property type="term" value="C:cytosol"/>
    <property type="evidence" value="ECO:0007669"/>
    <property type="project" value="TreeGrafter"/>
</dbReference>
<dbReference type="InterPro" id="IPR036291">
    <property type="entry name" value="NAD(P)-bd_dom_sf"/>
</dbReference>
<dbReference type="Gene3D" id="3.40.50.720">
    <property type="entry name" value="NAD(P)-binding Rossmann-like Domain"/>
    <property type="match status" value="1"/>
</dbReference>
<protein>
    <submittedName>
        <fullName evidence="4">Shikimate dehydrogenase</fullName>
    </submittedName>
</protein>
<dbReference type="AlphaFoldDB" id="A0A2V1HTA4"/>
<gene>
    <name evidence="4" type="ORF">DDQ50_11545</name>
</gene>
<dbReference type="Pfam" id="PF08501">
    <property type="entry name" value="Shikimate_dh_N"/>
    <property type="match status" value="1"/>
</dbReference>
<evidence type="ECO:0000313" key="4">
    <source>
        <dbReference type="EMBL" id="PVZ94902.1"/>
    </source>
</evidence>
<feature type="domain" description="Shikimate dehydrogenase substrate binding N-terminal" evidence="3">
    <location>
        <begin position="11"/>
        <end position="92"/>
    </location>
</feature>
<dbReference type="InterPro" id="IPR022893">
    <property type="entry name" value="Shikimate_DH_fam"/>
</dbReference>
<organism evidence="4 5">
    <name type="scientific">Amnibacterium flavum</name>
    <dbReference type="NCBI Taxonomy" id="2173173"/>
    <lineage>
        <taxon>Bacteria</taxon>
        <taxon>Bacillati</taxon>
        <taxon>Actinomycetota</taxon>
        <taxon>Actinomycetes</taxon>
        <taxon>Micrococcales</taxon>
        <taxon>Microbacteriaceae</taxon>
        <taxon>Amnibacterium</taxon>
    </lineage>
</organism>
<dbReference type="GO" id="GO:0004764">
    <property type="term" value="F:shikimate 3-dehydrogenase (NADP+) activity"/>
    <property type="evidence" value="ECO:0007669"/>
    <property type="project" value="InterPro"/>
</dbReference>
<dbReference type="Gene3D" id="3.40.50.10860">
    <property type="entry name" value="Leucine Dehydrogenase, chain A, domain 1"/>
    <property type="match status" value="1"/>
</dbReference>
<keyword evidence="2" id="KW-0057">Aromatic amino acid biosynthesis</keyword>
<evidence type="ECO:0000256" key="2">
    <source>
        <dbReference type="ARBA" id="ARBA00023141"/>
    </source>
</evidence>
<dbReference type="InterPro" id="IPR013708">
    <property type="entry name" value="Shikimate_DH-bd_N"/>
</dbReference>
<dbReference type="GO" id="GO:0050661">
    <property type="term" value="F:NADP binding"/>
    <property type="evidence" value="ECO:0007669"/>
    <property type="project" value="TreeGrafter"/>
</dbReference>
<dbReference type="PANTHER" id="PTHR21089">
    <property type="entry name" value="SHIKIMATE DEHYDROGENASE"/>
    <property type="match status" value="1"/>
</dbReference>
<dbReference type="SUPFAM" id="SSF53223">
    <property type="entry name" value="Aminoacid dehydrogenase-like, N-terminal domain"/>
    <property type="match status" value="1"/>
</dbReference>
<dbReference type="SUPFAM" id="SSF51735">
    <property type="entry name" value="NAD(P)-binding Rossmann-fold domains"/>
    <property type="match status" value="1"/>
</dbReference>
<comment type="pathway">
    <text evidence="1">Metabolic intermediate biosynthesis; chorismate biosynthesis; chorismate from D-erythrose 4-phosphate and phosphoenolpyruvate: step 4/7.</text>
</comment>
<dbReference type="GO" id="GO:0009073">
    <property type="term" value="P:aromatic amino acid family biosynthetic process"/>
    <property type="evidence" value="ECO:0007669"/>
    <property type="project" value="UniProtKB-KW"/>
</dbReference>
<dbReference type="OrthoDB" id="9776868at2"/>
<dbReference type="PANTHER" id="PTHR21089:SF1">
    <property type="entry name" value="BIFUNCTIONAL 3-DEHYDROQUINATE DEHYDRATASE_SHIKIMATE DEHYDROGENASE, CHLOROPLASTIC"/>
    <property type="match status" value="1"/>
</dbReference>
<keyword evidence="5" id="KW-1185">Reference proteome</keyword>
<dbReference type="Proteomes" id="UP000244893">
    <property type="component" value="Unassembled WGS sequence"/>
</dbReference>
<accession>A0A2V1HTA4</accession>
<keyword evidence="2" id="KW-0028">Amino-acid biosynthesis</keyword>
<dbReference type="EMBL" id="QEOP01000002">
    <property type="protein sequence ID" value="PVZ94902.1"/>
    <property type="molecule type" value="Genomic_DNA"/>
</dbReference>
<name>A0A2V1HTA4_9MICO</name>
<evidence type="ECO:0000313" key="5">
    <source>
        <dbReference type="Proteomes" id="UP000244893"/>
    </source>
</evidence>
<proteinExistence type="predicted"/>